<dbReference type="Proteomes" id="UP001623349">
    <property type="component" value="Unassembled WGS sequence"/>
</dbReference>
<comment type="caution">
    <text evidence="2">The sequence shown here is derived from an EMBL/GenBank/DDBJ whole genome shotgun (WGS) entry which is preliminary data.</text>
</comment>
<evidence type="ECO:0000313" key="2">
    <source>
        <dbReference type="EMBL" id="GAB1303146.1"/>
    </source>
</evidence>
<keyword evidence="1" id="KW-0812">Transmembrane</keyword>
<accession>A0ABQ0FVP8</accession>
<keyword evidence="1" id="KW-0472">Membrane</keyword>
<gene>
    <name evidence="2" type="ORF">APTSU1_001838700</name>
</gene>
<protein>
    <submittedName>
        <fullName evidence="2">Uncharacterized protein</fullName>
    </submittedName>
</protein>
<reference evidence="2 3" key="1">
    <citation type="submission" date="2024-08" db="EMBL/GenBank/DDBJ databases">
        <title>The draft genome of Apodemus speciosus.</title>
        <authorList>
            <person name="Nabeshima K."/>
            <person name="Suzuki S."/>
            <person name="Onuma M."/>
        </authorList>
    </citation>
    <scope>NUCLEOTIDE SEQUENCE [LARGE SCALE GENOMIC DNA]</scope>
    <source>
        <strain evidence="2">IB14-021</strain>
    </source>
</reference>
<proteinExistence type="predicted"/>
<name>A0ABQ0FVP8_APOSI</name>
<keyword evidence="1" id="KW-1133">Transmembrane helix</keyword>
<feature type="transmembrane region" description="Helical" evidence="1">
    <location>
        <begin position="21"/>
        <end position="38"/>
    </location>
</feature>
<organism evidence="2 3">
    <name type="scientific">Apodemus speciosus</name>
    <name type="common">Large Japanese field mouse</name>
    <dbReference type="NCBI Taxonomy" id="105296"/>
    <lineage>
        <taxon>Eukaryota</taxon>
        <taxon>Metazoa</taxon>
        <taxon>Chordata</taxon>
        <taxon>Craniata</taxon>
        <taxon>Vertebrata</taxon>
        <taxon>Euteleostomi</taxon>
        <taxon>Mammalia</taxon>
        <taxon>Eutheria</taxon>
        <taxon>Euarchontoglires</taxon>
        <taxon>Glires</taxon>
        <taxon>Rodentia</taxon>
        <taxon>Myomorpha</taxon>
        <taxon>Muroidea</taxon>
        <taxon>Muridae</taxon>
        <taxon>Murinae</taxon>
        <taxon>Apodemus</taxon>
    </lineage>
</organism>
<dbReference type="EMBL" id="BAAFST010000020">
    <property type="protein sequence ID" value="GAB1303146.1"/>
    <property type="molecule type" value="Genomic_DNA"/>
</dbReference>
<evidence type="ECO:0000256" key="1">
    <source>
        <dbReference type="SAM" id="Phobius"/>
    </source>
</evidence>
<sequence>MRGISFSSATSNMIGLEKIEILSFCVGLAAFTSYKFLVRCRKCTVIQ</sequence>
<keyword evidence="3" id="KW-1185">Reference proteome</keyword>
<evidence type="ECO:0000313" key="3">
    <source>
        <dbReference type="Proteomes" id="UP001623349"/>
    </source>
</evidence>